<dbReference type="AlphaFoldDB" id="A0A377FT93"/>
<dbReference type="Gene3D" id="3.60.21.10">
    <property type="match status" value="1"/>
</dbReference>
<dbReference type="GO" id="GO:0006260">
    <property type="term" value="P:DNA replication"/>
    <property type="evidence" value="ECO:0007669"/>
    <property type="project" value="UniProtKB-KW"/>
</dbReference>
<evidence type="ECO:0000256" key="8">
    <source>
        <dbReference type="RuleBase" id="RU363069"/>
    </source>
</evidence>
<dbReference type="PANTHER" id="PTHR30337:SF0">
    <property type="entry name" value="NUCLEASE SBCCD SUBUNIT D"/>
    <property type="match status" value="1"/>
</dbReference>
<dbReference type="InterPro" id="IPR029052">
    <property type="entry name" value="Metallo-depent_PP-like"/>
</dbReference>
<keyword evidence="6 8" id="KW-0269">Exonuclease</keyword>
<dbReference type="InterPro" id="IPR050535">
    <property type="entry name" value="DNA_Repair-Maintenance_Comp"/>
</dbReference>
<keyword evidence="8" id="KW-0255">Endonuclease</keyword>
<evidence type="ECO:0000256" key="5">
    <source>
        <dbReference type="ARBA" id="ARBA00022801"/>
    </source>
</evidence>
<reference evidence="11 12" key="1">
    <citation type="submission" date="2018-06" db="EMBL/GenBank/DDBJ databases">
        <authorList>
            <consortium name="Pathogen Informatics"/>
            <person name="Doyle S."/>
        </authorList>
    </citation>
    <scope>NUCLEOTIDE SEQUENCE [LARGE SCALE GENOMIC DNA]</scope>
    <source>
        <strain evidence="11 12">NCTC13163</strain>
    </source>
</reference>
<dbReference type="NCBIfam" id="TIGR00619">
    <property type="entry name" value="sbcd"/>
    <property type="match status" value="1"/>
</dbReference>
<evidence type="ECO:0000256" key="4">
    <source>
        <dbReference type="ARBA" id="ARBA00022722"/>
    </source>
</evidence>
<dbReference type="InterPro" id="IPR004593">
    <property type="entry name" value="SbcD"/>
</dbReference>
<dbReference type="Proteomes" id="UP000254060">
    <property type="component" value="Unassembled WGS sequence"/>
</dbReference>
<evidence type="ECO:0000313" key="11">
    <source>
        <dbReference type="EMBL" id="STO08027.1"/>
    </source>
</evidence>
<dbReference type="OrthoDB" id="9773856at2"/>
<dbReference type="InterPro" id="IPR026843">
    <property type="entry name" value="SbcD_C"/>
</dbReference>
<dbReference type="SUPFAM" id="SSF56300">
    <property type="entry name" value="Metallo-dependent phosphatases"/>
    <property type="match status" value="1"/>
</dbReference>
<dbReference type="GO" id="GO:0008408">
    <property type="term" value="F:3'-5' exonuclease activity"/>
    <property type="evidence" value="ECO:0007669"/>
    <property type="project" value="InterPro"/>
</dbReference>
<evidence type="ECO:0000259" key="9">
    <source>
        <dbReference type="Pfam" id="PF00149"/>
    </source>
</evidence>
<dbReference type="PANTHER" id="PTHR30337">
    <property type="entry name" value="COMPONENT OF ATP-DEPENDENT DSDNA EXONUCLEASE"/>
    <property type="match status" value="1"/>
</dbReference>
<dbReference type="Pfam" id="PF12320">
    <property type="entry name" value="SbcD_C"/>
    <property type="match status" value="1"/>
</dbReference>
<comment type="subunit">
    <text evidence="2 8">Heterodimer of SbcC and SbcD.</text>
</comment>
<dbReference type="RefSeq" id="WP_029334899.1">
    <property type="nucleotide sequence ID" value="NZ_UGGP01000001.1"/>
</dbReference>
<organism evidence="11 12">
    <name type="scientific">Exiguobacterium aurantiacum</name>
    <dbReference type="NCBI Taxonomy" id="33987"/>
    <lineage>
        <taxon>Bacteria</taxon>
        <taxon>Bacillati</taxon>
        <taxon>Bacillota</taxon>
        <taxon>Bacilli</taxon>
        <taxon>Bacillales</taxon>
        <taxon>Bacillales Family XII. Incertae Sedis</taxon>
        <taxon>Exiguobacterium</taxon>
    </lineage>
</organism>
<dbReference type="InterPro" id="IPR004843">
    <property type="entry name" value="Calcineurin-like_PHP"/>
</dbReference>
<keyword evidence="4 8" id="KW-0540">Nuclease</keyword>
<protein>
    <recommendedName>
        <fullName evidence="3 8">Nuclease SbcCD subunit D</fullName>
    </recommendedName>
</protein>
<keyword evidence="5 8" id="KW-0378">Hydrolase</keyword>
<keyword evidence="7 8" id="KW-0233">DNA recombination</keyword>
<dbReference type="EMBL" id="UGGP01000001">
    <property type="protein sequence ID" value="STO08027.1"/>
    <property type="molecule type" value="Genomic_DNA"/>
</dbReference>
<evidence type="ECO:0000256" key="3">
    <source>
        <dbReference type="ARBA" id="ARBA00013365"/>
    </source>
</evidence>
<dbReference type="Pfam" id="PF00149">
    <property type="entry name" value="Metallophos"/>
    <property type="match status" value="1"/>
</dbReference>
<evidence type="ECO:0000313" key="12">
    <source>
        <dbReference type="Proteomes" id="UP000254060"/>
    </source>
</evidence>
<evidence type="ECO:0000256" key="6">
    <source>
        <dbReference type="ARBA" id="ARBA00022839"/>
    </source>
</evidence>
<proteinExistence type="inferred from homology"/>
<evidence type="ECO:0000256" key="7">
    <source>
        <dbReference type="ARBA" id="ARBA00023172"/>
    </source>
</evidence>
<name>A0A377FT93_9BACL</name>
<comment type="function">
    <text evidence="8">SbcCD cleaves DNA hairpin structures. These structures can inhibit DNA replication and are intermediates in certain DNA recombination reactions. The complex acts as a 3'-&gt;5' double strand exonuclease that can open hairpins. It also has a 5' single-strand endonuclease activity.</text>
</comment>
<feature type="domain" description="Calcineurin-like phosphoesterase" evidence="9">
    <location>
        <begin position="1"/>
        <end position="101"/>
    </location>
</feature>
<dbReference type="STRING" id="1397694.GCA_000702585_01892"/>
<dbReference type="GO" id="GO:0006310">
    <property type="term" value="P:DNA recombination"/>
    <property type="evidence" value="ECO:0007669"/>
    <property type="project" value="UniProtKB-KW"/>
</dbReference>
<sequence>MKWIHTADWHLGKIVHGRHMTEDQRIVLFDSFLTIVDEEKPDAIVVAGDLYDRAVPPVEAVDLLDEMWKAIVLERNIPVLAIAGNHDSAERLQYSSKLLTKVGLHIVGKVEPATEPLEVGGVPFYLMPFLEPARIRYAFDDESIRTHHDALAAVVESYGTIDSRAVAVGHSFVAGGLETDSERQLSVGTAGQVAKGLYAPFGYTALGHLHNRDAIQDDRIAYSGSLMKYSFSEANHVKSVDIIEWDGAWTRRRRPLAARRDLRILTGTLDELLAPSFYQDEAVEDYLKIVLTDERALFDPMAKLRTVYPNILHLELELLRRQDETSRVEREKLDRRSVEDVYLDFFKAVHGKDADAHVRALIEGGGVK</sequence>
<keyword evidence="8" id="KW-0235">DNA replication</keyword>
<evidence type="ECO:0000256" key="2">
    <source>
        <dbReference type="ARBA" id="ARBA00011322"/>
    </source>
</evidence>
<dbReference type="InterPro" id="IPR041796">
    <property type="entry name" value="Mre11_N"/>
</dbReference>
<dbReference type="CDD" id="cd00840">
    <property type="entry name" value="MPP_Mre11_N"/>
    <property type="match status" value="1"/>
</dbReference>
<comment type="similarity">
    <text evidence="1 8">Belongs to the SbcD family.</text>
</comment>
<gene>
    <name evidence="8 11" type="primary">sbcD</name>
    <name evidence="11" type="ORF">NCTC13163_01388</name>
</gene>
<evidence type="ECO:0000256" key="1">
    <source>
        <dbReference type="ARBA" id="ARBA00010555"/>
    </source>
</evidence>
<feature type="domain" description="Nuclease SbcCD subunit D C-terminal" evidence="10">
    <location>
        <begin position="259"/>
        <end position="348"/>
    </location>
</feature>
<accession>A0A377FT93</accession>
<dbReference type="GO" id="GO:0004519">
    <property type="term" value="F:endonuclease activity"/>
    <property type="evidence" value="ECO:0007669"/>
    <property type="project" value="UniProtKB-KW"/>
</dbReference>
<evidence type="ECO:0000259" key="10">
    <source>
        <dbReference type="Pfam" id="PF12320"/>
    </source>
</evidence>